<dbReference type="Pfam" id="PF00646">
    <property type="entry name" value="F-box"/>
    <property type="match status" value="1"/>
</dbReference>
<keyword evidence="4" id="KW-1185">Reference proteome</keyword>
<dbReference type="PROSITE" id="PS50181">
    <property type="entry name" value="FBOX"/>
    <property type="match status" value="1"/>
</dbReference>
<dbReference type="InterPro" id="IPR001810">
    <property type="entry name" value="F-box_dom"/>
</dbReference>
<dbReference type="InterPro" id="IPR013187">
    <property type="entry name" value="F-box-assoc_dom_typ3"/>
</dbReference>
<dbReference type="InterPro" id="IPR050796">
    <property type="entry name" value="SCF_F-box_component"/>
</dbReference>
<sequence length="438" mass="49698">MLKKRSSRKPQNQKPSESIVERPLEELNLPTDILIEILKRLPLKSLVRSTCICKSWFSLLTSPTFLSTLATFNLRNSIDTQNFQLFREAINIHSEDCCTKFTVYSNSNFLLKKTEFECPVGKKHHVVSSADGLVCLFDFYSRNPGMEPLILWNPSIRKTLVAPVPVNGTVVEFTSGGFPKLIFGFGYDSSSNGYKVVQISYHNGGRGVSDGTSFQANVYCVSNCEWKNLGLSVVPQNIITIRWRGVYLNGVIHWVCNVNVNVDGKDRIHRTILTFKLGNEEFCELKLPKELVDVTNHTLKVVTVPRVGKEVLGVVHNVTNSLSLWVTEEYALKESWVKLFSINFGSMIRNDMNVVVLSDQVVVVKTLLGGWRSYDHSRKQIFYHHNTIPEGLDYVDSYVESLILLGQRKGVLPSKEVKQESPKPRRLRRFKRGNARAT</sequence>
<dbReference type="Proteomes" id="UP000035740">
    <property type="component" value="Unassembled WGS sequence"/>
</dbReference>
<feature type="domain" description="F-box" evidence="2">
    <location>
        <begin position="23"/>
        <end position="69"/>
    </location>
</feature>
<evidence type="ECO:0000313" key="4">
    <source>
        <dbReference type="Proteomes" id="UP000035740"/>
    </source>
</evidence>
<dbReference type="OrthoDB" id="5314306at2759"/>
<feature type="region of interest" description="Disordered" evidence="1">
    <location>
        <begin position="415"/>
        <end position="438"/>
    </location>
</feature>
<organism evidence="3 4">
    <name type="scientific">Beta vulgaris subsp. vulgaris</name>
    <name type="common">Beet</name>
    <dbReference type="NCBI Taxonomy" id="3555"/>
    <lineage>
        <taxon>Eukaryota</taxon>
        <taxon>Viridiplantae</taxon>
        <taxon>Streptophyta</taxon>
        <taxon>Embryophyta</taxon>
        <taxon>Tracheophyta</taxon>
        <taxon>Spermatophyta</taxon>
        <taxon>Magnoliopsida</taxon>
        <taxon>eudicotyledons</taxon>
        <taxon>Gunneridae</taxon>
        <taxon>Pentapetalae</taxon>
        <taxon>Caryophyllales</taxon>
        <taxon>Chenopodiaceae</taxon>
        <taxon>Betoideae</taxon>
        <taxon>Beta</taxon>
    </lineage>
</organism>
<dbReference type="CDD" id="cd22157">
    <property type="entry name" value="F-box_AtFBW1-like"/>
    <property type="match status" value="1"/>
</dbReference>
<feature type="compositionally biased region" description="Basic residues" evidence="1">
    <location>
        <begin position="424"/>
        <end position="438"/>
    </location>
</feature>
<protein>
    <recommendedName>
        <fullName evidence="2">F-box domain-containing protein</fullName>
    </recommendedName>
</protein>
<dbReference type="PANTHER" id="PTHR31672:SF10">
    <property type="entry name" value="F-BOX DOMAIN-CONTAINING PROTEIN"/>
    <property type="match status" value="1"/>
</dbReference>
<dbReference type="OMA" id="NIITIRW"/>
<dbReference type="Gramene" id="KMS96419">
    <property type="protein sequence ID" value="KMS96419"/>
    <property type="gene ID" value="BVRB_9g225200"/>
</dbReference>
<evidence type="ECO:0000256" key="1">
    <source>
        <dbReference type="SAM" id="MobiDB-lite"/>
    </source>
</evidence>
<proteinExistence type="predicted"/>
<dbReference type="PANTHER" id="PTHR31672">
    <property type="entry name" value="BNACNNG10540D PROTEIN"/>
    <property type="match status" value="1"/>
</dbReference>
<accession>A0A0J8B5A7</accession>
<dbReference type="SMART" id="SM00256">
    <property type="entry name" value="FBOX"/>
    <property type="match status" value="1"/>
</dbReference>
<dbReference type="EMBL" id="KQ090379">
    <property type="protein sequence ID" value="KMS96419.1"/>
    <property type="molecule type" value="Genomic_DNA"/>
</dbReference>
<evidence type="ECO:0000259" key="2">
    <source>
        <dbReference type="PROSITE" id="PS50181"/>
    </source>
</evidence>
<dbReference type="SUPFAM" id="SSF81383">
    <property type="entry name" value="F-box domain"/>
    <property type="match status" value="1"/>
</dbReference>
<reference evidence="3 4" key="1">
    <citation type="journal article" date="2014" name="Nature">
        <title>The genome of the recently domesticated crop plant sugar beet (Beta vulgaris).</title>
        <authorList>
            <person name="Dohm J.C."/>
            <person name="Minoche A.E."/>
            <person name="Holtgrawe D."/>
            <person name="Capella-Gutierrez S."/>
            <person name="Zakrzewski F."/>
            <person name="Tafer H."/>
            <person name="Rupp O."/>
            <person name="Sorensen T.R."/>
            <person name="Stracke R."/>
            <person name="Reinhardt R."/>
            <person name="Goesmann A."/>
            <person name="Kraft T."/>
            <person name="Schulz B."/>
            <person name="Stadler P.F."/>
            <person name="Schmidt T."/>
            <person name="Gabaldon T."/>
            <person name="Lehrach H."/>
            <person name="Weisshaar B."/>
            <person name="Himmelbauer H."/>
        </authorList>
    </citation>
    <scope>NUCLEOTIDE SEQUENCE [LARGE SCALE GENOMIC DNA]</scope>
    <source>
        <tissue evidence="3">Taproot</tissue>
    </source>
</reference>
<dbReference type="InterPro" id="IPR017451">
    <property type="entry name" value="F-box-assoc_interact_dom"/>
</dbReference>
<dbReference type="NCBIfam" id="TIGR01640">
    <property type="entry name" value="F_box_assoc_1"/>
    <property type="match status" value="1"/>
</dbReference>
<evidence type="ECO:0000313" key="3">
    <source>
        <dbReference type="EMBL" id="KMS96419.1"/>
    </source>
</evidence>
<dbReference type="InterPro" id="IPR036047">
    <property type="entry name" value="F-box-like_dom_sf"/>
</dbReference>
<dbReference type="Gene3D" id="1.20.1280.50">
    <property type="match status" value="1"/>
</dbReference>
<name>A0A0J8B5A7_BETVV</name>
<gene>
    <name evidence="3" type="ORF">BVRB_9g225200</name>
</gene>
<dbReference type="KEGG" id="bvg:104883192"/>
<dbReference type="AlphaFoldDB" id="A0A0J8B5A7"/>
<dbReference type="Pfam" id="PF08268">
    <property type="entry name" value="FBA_3"/>
    <property type="match status" value="1"/>
</dbReference>